<evidence type="ECO:0000313" key="2">
    <source>
        <dbReference type="Proteomes" id="UP000677611"/>
    </source>
</evidence>
<dbReference type="EMBL" id="JAGDQJ010000030">
    <property type="protein sequence ID" value="MBO1627820.1"/>
    <property type="molecule type" value="Genomic_DNA"/>
</dbReference>
<name>A0ABS3P3X0_9BACI</name>
<proteinExistence type="predicted"/>
<dbReference type="Proteomes" id="UP000677611">
    <property type="component" value="Unassembled WGS sequence"/>
</dbReference>
<keyword evidence="2" id="KW-1185">Reference proteome</keyword>
<evidence type="ECO:0000313" key="1">
    <source>
        <dbReference type="EMBL" id="MBO1627820.1"/>
    </source>
</evidence>
<accession>A0ABS3P3X0</accession>
<sequence>MHCMFLIVRPDKNIVKYITSLRKFSHKSISELKRNIEDETPVLKFSYYDTEELIKLKNVVVKLNALGAEVRILEEGDRQISLELLSNLIETYREIAREREELDDRILEDTE</sequence>
<organism evidence="1 2">
    <name type="scientific">Bacillus arachidis</name>
    <dbReference type="NCBI Taxonomy" id="2819290"/>
    <lineage>
        <taxon>Bacteria</taxon>
        <taxon>Bacillati</taxon>
        <taxon>Bacillota</taxon>
        <taxon>Bacilli</taxon>
        <taxon>Bacillales</taxon>
        <taxon>Bacillaceae</taxon>
        <taxon>Bacillus</taxon>
    </lineage>
</organism>
<comment type="caution">
    <text evidence="1">The sequence shown here is derived from an EMBL/GenBank/DDBJ whole genome shotgun (WGS) entry which is preliminary data.</text>
</comment>
<reference evidence="1 2" key="1">
    <citation type="submission" date="2021-03" db="EMBL/GenBank/DDBJ databases">
        <title>Identification of novel Bacillus strains.</title>
        <authorList>
            <person name="Xiao Z."/>
            <person name="Li Y."/>
            <person name="Shen J."/>
        </authorList>
    </citation>
    <scope>NUCLEOTIDE SEQUENCE [LARGE SCALE GENOMIC DNA]</scope>
    <source>
        <strain evidence="1 2">SY8</strain>
    </source>
</reference>
<gene>
    <name evidence="1" type="ORF">J4P90_21895</name>
</gene>
<protein>
    <submittedName>
        <fullName evidence="1">Uncharacterized protein</fullName>
    </submittedName>
</protein>